<name>A0A8T5V5B9_9BRAD</name>
<dbReference type="InterPro" id="IPR021913">
    <property type="entry name" value="DUF3526"/>
</dbReference>
<protein>
    <submittedName>
        <fullName evidence="1">DUF3526 domain-containing protein</fullName>
    </submittedName>
</protein>
<dbReference type="AlphaFoldDB" id="A0A8T5V5B9"/>
<organism evidence="1 2">
    <name type="scientific">Bradyrhizobium barranii subsp. apii</name>
    <dbReference type="NCBI Taxonomy" id="2819348"/>
    <lineage>
        <taxon>Bacteria</taxon>
        <taxon>Pseudomonadati</taxon>
        <taxon>Pseudomonadota</taxon>
        <taxon>Alphaproteobacteria</taxon>
        <taxon>Hyphomicrobiales</taxon>
        <taxon>Nitrobacteraceae</taxon>
        <taxon>Bradyrhizobium</taxon>
        <taxon>Bradyrhizobium barranii</taxon>
    </lineage>
</organism>
<reference evidence="1" key="2">
    <citation type="submission" date="2022-04" db="EMBL/GenBank/DDBJ databases">
        <authorList>
            <person name="Bromfield E.S.P."/>
            <person name="Cloutier S."/>
        </authorList>
    </citation>
    <scope>NUCLEOTIDE SEQUENCE</scope>
    <source>
        <strain evidence="1">1S5</strain>
    </source>
</reference>
<dbReference type="RefSeq" id="WP_166093653.1">
    <property type="nucleotide sequence ID" value="NZ_CP096255.1"/>
</dbReference>
<dbReference type="EMBL" id="CP096255">
    <property type="protein sequence ID" value="UPT84647.1"/>
    <property type="molecule type" value="Genomic_DNA"/>
</dbReference>
<evidence type="ECO:0000313" key="2">
    <source>
        <dbReference type="Proteomes" id="UP000551709"/>
    </source>
</evidence>
<evidence type="ECO:0000313" key="1">
    <source>
        <dbReference type="EMBL" id="UPT84647.1"/>
    </source>
</evidence>
<dbReference type="Pfam" id="PF12040">
    <property type="entry name" value="DUF3526"/>
    <property type="match status" value="1"/>
</dbReference>
<sequence length="141" mass="16036">MRAFFLAKQRVDEQVEPLLKRFDQQLLQQQKLVDVLGFLSPAILVNEALNAIAGTDSRRFVAFKTQTEVFHNSWREHFAPRIKDNLATTADDLEALPRWHWIELPASDVNWRVGSRILLFLILVAGFGTVALARSARGPVI</sequence>
<dbReference type="Proteomes" id="UP000551709">
    <property type="component" value="Chromosome"/>
</dbReference>
<proteinExistence type="predicted"/>
<reference evidence="1" key="1">
    <citation type="journal article" date="2017" name="Syst. Appl. Microbiol.">
        <title>Soybeans inoculated with root zone soils of Canadian native legumes harbour diverse and novel Bradyrhizobium spp. that possess agricultural potential.</title>
        <authorList>
            <person name="Bromfield E.S.P."/>
            <person name="Cloutier S."/>
            <person name="Tambong J.T."/>
            <person name="Tran Thi T.V."/>
        </authorList>
    </citation>
    <scope>NUCLEOTIDE SEQUENCE</scope>
    <source>
        <strain evidence="1">1S5</strain>
    </source>
</reference>
<gene>
    <name evidence="1" type="ORF">HAP41_0000030380</name>
</gene>
<accession>A0A8T5V5B9</accession>